<gene>
    <name evidence="2" type="ORF">LODBEIA_P15190</name>
</gene>
<accession>A0ABP0ZJB2</accession>
<name>A0ABP0ZJB2_9ASCO</name>
<reference evidence="2 3" key="1">
    <citation type="submission" date="2024-03" db="EMBL/GenBank/DDBJ databases">
        <authorList>
            <person name="Brejova B."/>
        </authorList>
    </citation>
    <scope>NUCLEOTIDE SEQUENCE [LARGE SCALE GENOMIC DNA]</scope>
    <source>
        <strain evidence="2 3">CBS 14171</strain>
    </source>
</reference>
<feature type="compositionally biased region" description="Low complexity" evidence="1">
    <location>
        <begin position="141"/>
        <end position="155"/>
    </location>
</feature>
<feature type="compositionally biased region" description="Polar residues" evidence="1">
    <location>
        <begin position="203"/>
        <end position="224"/>
    </location>
</feature>
<organism evidence="2 3">
    <name type="scientific">Lodderomyces beijingensis</name>
    <dbReference type="NCBI Taxonomy" id="1775926"/>
    <lineage>
        <taxon>Eukaryota</taxon>
        <taxon>Fungi</taxon>
        <taxon>Dikarya</taxon>
        <taxon>Ascomycota</taxon>
        <taxon>Saccharomycotina</taxon>
        <taxon>Pichiomycetes</taxon>
        <taxon>Debaryomycetaceae</taxon>
        <taxon>Candida/Lodderomyces clade</taxon>
        <taxon>Lodderomyces</taxon>
    </lineage>
</organism>
<feature type="region of interest" description="Disordered" evidence="1">
    <location>
        <begin position="85"/>
        <end position="279"/>
    </location>
</feature>
<dbReference type="RefSeq" id="XP_066828457.1">
    <property type="nucleotide sequence ID" value="XM_066971416.1"/>
</dbReference>
<evidence type="ECO:0000256" key="1">
    <source>
        <dbReference type="SAM" id="MobiDB-lite"/>
    </source>
</evidence>
<evidence type="ECO:0000313" key="2">
    <source>
        <dbReference type="EMBL" id="CAK9437079.1"/>
    </source>
</evidence>
<keyword evidence="3" id="KW-1185">Reference proteome</keyword>
<dbReference type="Proteomes" id="UP001497383">
    <property type="component" value="Chromosome 2"/>
</dbReference>
<dbReference type="GeneID" id="92206715"/>
<feature type="compositionally biased region" description="Low complexity" evidence="1">
    <location>
        <begin position="167"/>
        <end position="194"/>
    </location>
</feature>
<protein>
    <submittedName>
        <fullName evidence="2">Uncharacterized protein</fullName>
    </submittedName>
</protein>
<feature type="compositionally biased region" description="Low complexity" evidence="1">
    <location>
        <begin position="238"/>
        <end position="247"/>
    </location>
</feature>
<feature type="compositionally biased region" description="Polar residues" evidence="1">
    <location>
        <begin position="251"/>
        <end position="266"/>
    </location>
</feature>
<dbReference type="EMBL" id="OZ022406">
    <property type="protein sequence ID" value="CAK9437079.1"/>
    <property type="molecule type" value="Genomic_DNA"/>
</dbReference>
<evidence type="ECO:0000313" key="3">
    <source>
        <dbReference type="Proteomes" id="UP001497383"/>
    </source>
</evidence>
<proteinExistence type="predicted"/>
<sequence length="279" mass="30617">MDVVKTPTKQLQRLNLTSPGIAKPDFVVRKYSRTLANTVLSELTTRTQNIGEKTNFKIAEFPRFTSSPRISPRVSPVGRDSIALHYSVHPRSAKRRKTESGSSPTAPVPLESYEKRKQTQKPRAAAAAVTAAGLEKRNPKISATSTTAIPATTTPVPSESCDKRKQIQMQAQKQKQNISRASSRIPPSRISPSRGSRDLHSYLRQTTDSGSPNKETTARSKVSVSLTPAPSLRPPPALSSSRHASAPVPVSSPTRYDSPTVSSSQKSLKKYLRFKERYN</sequence>